<accession>K2IDP2</accession>
<dbReference type="AlphaFoldDB" id="K2IDP2"/>
<dbReference type="EMBL" id="AMRI01000033">
    <property type="protein sequence ID" value="EKE68096.1"/>
    <property type="molecule type" value="Genomic_DNA"/>
</dbReference>
<evidence type="ECO:0000313" key="1">
    <source>
        <dbReference type="EMBL" id="EKE68096.1"/>
    </source>
</evidence>
<organism evidence="1 2">
    <name type="scientific">Gallaecimonas xiamenensis 3-C-1</name>
    <dbReference type="NCBI Taxonomy" id="745411"/>
    <lineage>
        <taxon>Bacteria</taxon>
        <taxon>Pseudomonadati</taxon>
        <taxon>Pseudomonadota</taxon>
        <taxon>Gammaproteobacteria</taxon>
        <taxon>Enterobacterales</taxon>
        <taxon>Gallaecimonadaceae</taxon>
        <taxon>Gallaecimonas</taxon>
    </lineage>
</organism>
<reference evidence="1 2" key="1">
    <citation type="journal article" date="2012" name="J. Bacteriol.">
        <title>Genome Sequence of Gallaecimonas xiamenensis Type Strain 3-C-1.</title>
        <authorList>
            <person name="Lai Q."/>
            <person name="Wang L."/>
            <person name="Wang W."/>
            <person name="Shao Z."/>
        </authorList>
    </citation>
    <scope>NUCLEOTIDE SEQUENCE [LARGE SCALE GENOMIC DNA]</scope>
    <source>
        <strain evidence="1 2">3-C-1</strain>
    </source>
</reference>
<evidence type="ECO:0000313" key="2">
    <source>
        <dbReference type="Proteomes" id="UP000006755"/>
    </source>
</evidence>
<proteinExistence type="predicted"/>
<comment type="caution">
    <text evidence="1">The sequence shown here is derived from an EMBL/GenBank/DDBJ whole genome shotgun (WGS) entry which is preliminary data.</text>
</comment>
<gene>
    <name evidence="1" type="ORF">B3C1_17407</name>
</gene>
<sequence length="128" mass="13628">MGTRLYLGQESWLGHGDRRWALPQPALDGEPPTAMALEAAIGQLEEVIMPLARDLPPGTALKLDGPGANAFDLPLALAAVEAAFGDLARAAERRSYVGGPAFSPAQVSWLLTLREVMHHLGFTEASRA</sequence>
<dbReference type="STRING" id="745411.B3C1_17407"/>
<dbReference type="OrthoDB" id="6504658at2"/>
<name>K2IDP2_9GAMM</name>
<dbReference type="RefSeq" id="WP_008486441.1">
    <property type="nucleotide sequence ID" value="NZ_AMRI01000033.1"/>
</dbReference>
<keyword evidence="2" id="KW-1185">Reference proteome</keyword>
<protein>
    <submittedName>
        <fullName evidence="1">Uncharacterized protein</fullName>
    </submittedName>
</protein>
<dbReference type="Proteomes" id="UP000006755">
    <property type="component" value="Unassembled WGS sequence"/>
</dbReference>